<dbReference type="PANTHER" id="PTHR34388">
    <property type="entry name" value="DNA POLYMERASE III SUBUNIT DELTA"/>
    <property type="match status" value="1"/>
</dbReference>
<evidence type="ECO:0008006" key="6">
    <source>
        <dbReference type="Google" id="ProtNLM"/>
    </source>
</evidence>
<dbReference type="PANTHER" id="PTHR34388:SF1">
    <property type="entry name" value="DNA POLYMERASE III SUBUNIT DELTA"/>
    <property type="match status" value="1"/>
</dbReference>
<dbReference type="Gene3D" id="3.40.50.300">
    <property type="entry name" value="P-loop containing nucleotide triphosphate hydrolases"/>
    <property type="match status" value="1"/>
</dbReference>
<dbReference type="AlphaFoldDB" id="A0A3B0TS14"/>
<sequence>MTYLLIGETSYEKDQKIADIKNKHLVKKSSSQNLTVESVEFDFETLHGHKLDSAEFKKSLLALPTFASARVILIRELQKFSPQNKEILLDFLSQKSAHIVFILDAGKVERKNAFIDKVRAFAKVSQFGYKRSPTVFNMFDCLLARQPEQALKILSDLFEGGSHPLAVLGGLIWSWGKNKNRFSHEAYQ</sequence>
<accession>A0A3B0TS14</accession>
<keyword evidence="1" id="KW-0808">Transferase</keyword>
<dbReference type="GO" id="GO:0003677">
    <property type="term" value="F:DNA binding"/>
    <property type="evidence" value="ECO:0007669"/>
    <property type="project" value="InterPro"/>
</dbReference>
<keyword evidence="2" id="KW-0548">Nucleotidyltransferase</keyword>
<organism evidence="5">
    <name type="scientific">hydrothermal vent metagenome</name>
    <dbReference type="NCBI Taxonomy" id="652676"/>
    <lineage>
        <taxon>unclassified sequences</taxon>
        <taxon>metagenomes</taxon>
        <taxon>ecological metagenomes</taxon>
    </lineage>
</organism>
<dbReference type="Gene3D" id="1.20.272.10">
    <property type="match status" value="1"/>
</dbReference>
<dbReference type="GO" id="GO:0006261">
    <property type="term" value="P:DNA-templated DNA replication"/>
    <property type="evidence" value="ECO:0007669"/>
    <property type="project" value="TreeGrafter"/>
</dbReference>
<protein>
    <recommendedName>
        <fullName evidence="6">DNA polymerase III delta N-terminal domain-containing protein</fullName>
    </recommendedName>
</protein>
<dbReference type="EMBL" id="UOEN01000366">
    <property type="protein sequence ID" value="VAW17262.1"/>
    <property type="molecule type" value="Genomic_DNA"/>
</dbReference>
<evidence type="ECO:0000313" key="5">
    <source>
        <dbReference type="EMBL" id="VAW17262.1"/>
    </source>
</evidence>
<feature type="non-terminal residue" evidence="5">
    <location>
        <position position="188"/>
    </location>
</feature>
<dbReference type="GO" id="GO:0009360">
    <property type="term" value="C:DNA polymerase III complex"/>
    <property type="evidence" value="ECO:0007669"/>
    <property type="project" value="TreeGrafter"/>
</dbReference>
<dbReference type="InterPro" id="IPR027417">
    <property type="entry name" value="P-loop_NTPase"/>
</dbReference>
<keyword evidence="4" id="KW-0239">DNA-directed DNA polymerase</keyword>
<reference evidence="5" key="1">
    <citation type="submission" date="2018-06" db="EMBL/GenBank/DDBJ databases">
        <authorList>
            <person name="Zhirakovskaya E."/>
        </authorList>
    </citation>
    <scope>NUCLEOTIDE SEQUENCE</scope>
</reference>
<proteinExistence type="predicted"/>
<dbReference type="GO" id="GO:0003887">
    <property type="term" value="F:DNA-directed DNA polymerase activity"/>
    <property type="evidence" value="ECO:0007669"/>
    <property type="project" value="UniProtKB-KW"/>
</dbReference>
<evidence type="ECO:0000256" key="4">
    <source>
        <dbReference type="ARBA" id="ARBA00022932"/>
    </source>
</evidence>
<gene>
    <name evidence="5" type="ORF">MNBD_BACTEROID05-391</name>
</gene>
<evidence type="ECO:0000256" key="1">
    <source>
        <dbReference type="ARBA" id="ARBA00022679"/>
    </source>
</evidence>
<evidence type="ECO:0000256" key="2">
    <source>
        <dbReference type="ARBA" id="ARBA00022695"/>
    </source>
</evidence>
<name>A0A3B0TS14_9ZZZZ</name>
<dbReference type="InterPro" id="IPR005790">
    <property type="entry name" value="DNA_polIII_delta"/>
</dbReference>
<evidence type="ECO:0000256" key="3">
    <source>
        <dbReference type="ARBA" id="ARBA00022705"/>
    </source>
</evidence>
<keyword evidence="3" id="KW-0235">DNA replication</keyword>